<organism evidence="2 3">
    <name type="scientific">Dichotomicrobium thermohalophilum</name>
    <dbReference type="NCBI Taxonomy" id="933063"/>
    <lineage>
        <taxon>Bacteria</taxon>
        <taxon>Pseudomonadati</taxon>
        <taxon>Pseudomonadota</taxon>
        <taxon>Alphaproteobacteria</taxon>
        <taxon>Hyphomicrobiales</taxon>
        <taxon>Hyphomicrobiaceae</taxon>
        <taxon>Dichotomicrobium</taxon>
    </lineage>
</organism>
<sequence length="142" mass="15933">MTAKKQDHTPRPKQPSAEELSAAARVAKQGWHAVNEKMGCTSSSHDETDDPFPAPTGRDGGYVAGENSRLPGVVEWFDRQVTNGRIAPHDLAVIAEDLRVMAQVYGRTKGDERRKRRPIPLDKQSERLQANKERHKKRQAKV</sequence>
<dbReference type="AlphaFoldDB" id="A0A397PJ58"/>
<feature type="region of interest" description="Disordered" evidence="1">
    <location>
        <begin position="105"/>
        <end position="142"/>
    </location>
</feature>
<feature type="region of interest" description="Disordered" evidence="1">
    <location>
        <begin position="1"/>
        <end position="66"/>
    </location>
</feature>
<keyword evidence="3" id="KW-1185">Reference proteome</keyword>
<feature type="compositionally biased region" description="Basic and acidic residues" evidence="1">
    <location>
        <begin position="108"/>
        <end position="132"/>
    </location>
</feature>
<dbReference type="RefSeq" id="WP_119062202.1">
    <property type="nucleotide sequence ID" value="NZ_QXDF01000003.1"/>
</dbReference>
<evidence type="ECO:0000256" key="1">
    <source>
        <dbReference type="SAM" id="MobiDB-lite"/>
    </source>
</evidence>
<evidence type="ECO:0000313" key="3">
    <source>
        <dbReference type="Proteomes" id="UP000266273"/>
    </source>
</evidence>
<feature type="compositionally biased region" description="Basic and acidic residues" evidence="1">
    <location>
        <begin position="1"/>
        <end position="10"/>
    </location>
</feature>
<feature type="compositionally biased region" description="Basic residues" evidence="1">
    <location>
        <begin position="133"/>
        <end position="142"/>
    </location>
</feature>
<proteinExistence type="predicted"/>
<dbReference type="EMBL" id="QXDF01000003">
    <property type="protein sequence ID" value="RIA47315.1"/>
    <property type="molecule type" value="Genomic_DNA"/>
</dbReference>
<evidence type="ECO:0000313" key="2">
    <source>
        <dbReference type="EMBL" id="RIA47315.1"/>
    </source>
</evidence>
<name>A0A397PJ58_9HYPH</name>
<dbReference type="Proteomes" id="UP000266273">
    <property type="component" value="Unassembled WGS sequence"/>
</dbReference>
<comment type="caution">
    <text evidence="2">The sequence shown here is derived from an EMBL/GenBank/DDBJ whole genome shotgun (WGS) entry which is preliminary data.</text>
</comment>
<protein>
    <submittedName>
        <fullName evidence="2">Uncharacterized protein</fullName>
    </submittedName>
</protein>
<gene>
    <name evidence="2" type="ORF">BXY53_2389</name>
</gene>
<accession>A0A397PJ58</accession>
<reference evidence="2 3" key="1">
    <citation type="submission" date="2018-08" db="EMBL/GenBank/DDBJ databases">
        <title>Genomic Encyclopedia of Archaeal and Bacterial Type Strains, Phase II (KMG-II): from individual species to whole genera.</title>
        <authorList>
            <person name="Goeker M."/>
        </authorList>
    </citation>
    <scope>NUCLEOTIDE SEQUENCE [LARGE SCALE GENOMIC DNA]</scope>
    <source>
        <strain evidence="2 3">DSM 5002</strain>
    </source>
</reference>